<sequence length="149" mass="17471">MYNHININQGKLYLNTRQTHTKICLTRLIKMLSTKSNNICIFLRRERFDHSRLRGRDISDGGSITTSLIDMTSLPSFQLRLLQVYSCGVLLGSNLFLKMEYTNFFTITINIDKKRTYYRCFAIVIVWLPQQLDFLITIIVFSDNEFAND</sequence>
<keyword evidence="3" id="KW-1185">Reference proteome</keyword>
<keyword evidence="1" id="KW-0812">Transmembrane</keyword>
<organism evidence="2 3">
    <name type="scientific">Glossina pallidipes</name>
    <name type="common">Tsetse fly</name>
    <dbReference type="NCBI Taxonomy" id="7398"/>
    <lineage>
        <taxon>Eukaryota</taxon>
        <taxon>Metazoa</taxon>
        <taxon>Ecdysozoa</taxon>
        <taxon>Arthropoda</taxon>
        <taxon>Hexapoda</taxon>
        <taxon>Insecta</taxon>
        <taxon>Pterygota</taxon>
        <taxon>Neoptera</taxon>
        <taxon>Endopterygota</taxon>
        <taxon>Diptera</taxon>
        <taxon>Brachycera</taxon>
        <taxon>Muscomorpha</taxon>
        <taxon>Hippoboscoidea</taxon>
        <taxon>Glossinidae</taxon>
        <taxon>Glossina</taxon>
    </lineage>
</organism>
<dbReference type="VEuPathDB" id="VectorBase:GPAI043074"/>
<protein>
    <submittedName>
        <fullName evidence="2">Uncharacterized protein</fullName>
    </submittedName>
</protein>
<evidence type="ECO:0000256" key="1">
    <source>
        <dbReference type="SAM" id="Phobius"/>
    </source>
</evidence>
<dbReference type="AlphaFoldDB" id="A0A1B0AEE0"/>
<feature type="transmembrane region" description="Helical" evidence="1">
    <location>
        <begin position="117"/>
        <end position="141"/>
    </location>
</feature>
<reference evidence="3" key="1">
    <citation type="submission" date="2014-03" db="EMBL/GenBank/DDBJ databases">
        <authorList>
            <person name="Aksoy S."/>
            <person name="Warren W."/>
            <person name="Wilson R.K."/>
        </authorList>
    </citation>
    <scope>NUCLEOTIDE SEQUENCE [LARGE SCALE GENOMIC DNA]</scope>
    <source>
        <strain evidence="3">IAEA</strain>
    </source>
</reference>
<proteinExistence type="predicted"/>
<dbReference type="EnsemblMetazoa" id="GPAI043074-RA">
    <property type="protein sequence ID" value="GPAI043074-PA"/>
    <property type="gene ID" value="GPAI043074"/>
</dbReference>
<keyword evidence="1" id="KW-0472">Membrane</keyword>
<reference evidence="2" key="2">
    <citation type="submission" date="2020-05" db="UniProtKB">
        <authorList>
            <consortium name="EnsemblMetazoa"/>
        </authorList>
    </citation>
    <scope>IDENTIFICATION</scope>
    <source>
        <strain evidence="2">IAEA</strain>
    </source>
</reference>
<evidence type="ECO:0000313" key="2">
    <source>
        <dbReference type="EnsemblMetazoa" id="GPAI043074-PA"/>
    </source>
</evidence>
<accession>A0A1B0AEE0</accession>
<keyword evidence="1" id="KW-1133">Transmembrane helix</keyword>
<evidence type="ECO:0000313" key="3">
    <source>
        <dbReference type="Proteomes" id="UP000092445"/>
    </source>
</evidence>
<dbReference type="Proteomes" id="UP000092445">
    <property type="component" value="Unassembled WGS sequence"/>
</dbReference>
<name>A0A1B0AEE0_GLOPL</name>